<dbReference type="PANTHER" id="PTHR35127">
    <property type="entry name" value="OS03G0736900 PROTEIN"/>
    <property type="match status" value="1"/>
</dbReference>
<evidence type="ECO:0000313" key="4">
    <source>
        <dbReference type="Proteomes" id="UP000265515"/>
    </source>
</evidence>
<dbReference type="OrthoDB" id="2013011at2759"/>
<feature type="region of interest" description="Disordered" evidence="1">
    <location>
        <begin position="294"/>
        <end position="339"/>
    </location>
</feature>
<gene>
    <name evidence="3" type="ORF">CBR_g24287</name>
</gene>
<organism evidence="3 4">
    <name type="scientific">Chara braunii</name>
    <name type="common">Braun's stonewort</name>
    <dbReference type="NCBI Taxonomy" id="69332"/>
    <lineage>
        <taxon>Eukaryota</taxon>
        <taxon>Viridiplantae</taxon>
        <taxon>Streptophyta</taxon>
        <taxon>Charophyceae</taxon>
        <taxon>Charales</taxon>
        <taxon>Characeae</taxon>
        <taxon>Chara</taxon>
    </lineage>
</organism>
<name>A0A388JM94_CHABU</name>
<dbReference type="PANTHER" id="PTHR35127:SF1">
    <property type="entry name" value="GENOME ASSEMBLY, CHROMOSOME: A10"/>
    <property type="match status" value="1"/>
</dbReference>
<dbReference type="Pfam" id="PF25089">
    <property type="entry name" value="DUF7804"/>
    <property type="match status" value="1"/>
</dbReference>
<dbReference type="EMBL" id="BFEA01000002">
    <property type="protein sequence ID" value="GBG58936.1"/>
    <property type="molecule type" value="Genomic_DNA"/>
</dbReference>
<dbReference type="Proteomes" id="UP000265515">
    <property type="component" value="Unassembled WGS sequence"/>
</dbReference>
<dbReference type="InterPro" id="IPR056706">
    <property type="entry name" value="DUF7804"/>
</dbReference>
<comment type="caution">
    <text evidence="3">The sequence shown here is derived from an EMBL/GenBank/DDBJ whole genome shotgun (WGS) entry which is preliminary data.</text>
</comment>
<evidence type="ECO:0000313" key="3">
    <source>
        <dbReference type="EMBL" id="GBG58936.1"/>
    </source>
</evidence>
<feature type="domain" description="DUF7804" evidence="2">
    <location>
        <begin position="203"/>
        <end position="287"/>
    </location>
</feature>
<dbReference type="Gramene" id="GBG58936">
    <property type="protein sequence ID" value="GBG58936"/>
    <property type="gene ID" value="CBR_g24287"/>
</dbReference>
<dbReference type="OMA" id="WPRIKGR"/>
<accession>A0A388JM94</accession>
<proteinExistence type="predicted"/>
<sequence>MEGVMVSRLGLPMDIAAVAVSSTLAAGGAGCSDVLCDKRGSTMVPRAVVSKWDCHGGAAAGDRFSSAAFSLTSSSMPSTSVPKGISTWHPVKNCGLCCFGWSASDWERHAERCVCKGPHGLRALVSSSRVGQRTSSTGLPINGRKRGTPCSAAHSPAAEAADIDGAGTAVAVFSASDRNRSGGVSVAAIAPKTRTRQSAKAINLEGWLEESLAEIVKNLRDAPFLQFVFDSSSSCDTPVQEVRSVRHQVPTEFFQDPDKWASADDTVAKLSGCADGMILVHKLRQETLTNVYGPLRSTEETGSEVAPDDEVQGDSSDLDQPHSSGMPIQEGRKWRPCSSQSSGGELLCARMPRREGMQAEGYQGAGVGSSSTDIWGLVVQGRESKHHACYILRTTRVVGECGTCTRFSVVRAKCFGPSLHTQLENSWLM</sequence>
<feature type="region of interest" description="Disordered" evidence="1">
    <location>
        <begin position="132"/>
        <end position="152"/>
    </location>
</feature>
<reference evidence="3 4" key="1">
    <citation type="journal article" date="2018" name="Cell">
        <title>The Chara Genome: Secondary Complexity and Implications for Plant Terrestrialization.</title>
        <authorList>
            <person name="Nishiyama T."/>
            <person name="Sakayama H."/>
            <person name="Vries J.D."/>
            <person name="Buschmann H."/>
            <person name="Saint-Marcoux D."/>
            <person name="Ullrich K.K."/>
            <person name="Haas F.B."/>
            <person name="Vanderstraeten L."/>
            <person name="Becker D."/>
            <person name="Lang D."/>
            <person name="Vosolsobe S."/>
            <person name="Rombauts S."/>
            <person name="Wilhelmsson P.K.I."/>
            <person name="Janitza P."/>
            <person name="Kern R."/>
            <person name="Heyl A."/>
            <person name="Rumpler F."/>
            <person name="Villalobos L.I.A.C."/>
            <person name="Clay J.M."/>
            <person name="Skokan R."/>
            <person name="Toyoda A."/>
            <person name="Suzuki Y."/>
            <person name="Kagoshima H."/>
            <person name="Schijlen E."/>
            <person name="Tajeshwar N."/>
            <person name="Catarino B."/>
            <person name="Hetherington A.J."/>
            <person name="Saltykova A."/>
            <person name="Bonnot C."/>
            <person name="Breuninger H."/>
            <person name="Symeonidi A."/>
            <person name="Radhakrishnan G.V."/>
            <person name="Van Nieuwerburgh F."/>
            <person name="Deforce D."/>
            <person name="Chang C."/>
            <person name="Karol K.G."/>
            <person name="Hedrich R."/>
            <person name="Ulvskov P."/>
            <person name="Glockner G."/>
            <person name="Delwiche C.F."/>
            <person name="Petrasek J."/>
            <person name="Van de Peer Y."/>
            <person name="Friml J."/>
            <person name="Beilby M."/>
            <person name="Dolan L."/>
            <person name="Kohara Y."/>
            <person name="Sugano S."/>
            <person name="Fujiyama A."/>
            <person name="Delaux P.-M."/>
            <person name="Quint M."/>
            <person name="TheiBen G."/>
            <person name="Hagemann M."/>
            <person name="Harholt J."/>
            <person name="Dunand C."/>
            <person name="Zachgo S."/>
            <person name="Langdale J."/>
            <person name="Maumus F."/>
            <person name="Straeten D.V.D."/>
            <person name="Gould S.B."/>
            <person name="Rensing S.A."/>
        </authorList>
    </citation>
    <scope>NUCLEOTIDE SEQUENCE [LARGE SCALE GENOMIC DNA]</scope>
    <source>
        <strain evidence="3 4">S276</strain>
    </source>
</reference>
<protein>
    <recommendedName>
        <fullName evidence="2">DUF7804 domain-containing protein</fullName>
    </recommendedName>
</protein>
<dbReference type="AlphaFoldDB" id="A0A388JM94"/>
<evidence type="ECO:0000256" key="1">
    <source>
        <dbReference type="SAM" id="MobiDB-lite"/>
    </source>
</evidence>
<keyword evidence="4" id="KW-1185">Reference proteome</keyword>
<evidence type="ECO:0000259" key="2">
    <source>
        <dbReference type="Pfam" id="PF25089"/>
    </source>
</evidence>